<reference evidence="6" key="1">
    <citation type="submission" date="2021-02" db="EMBL/GenBank/DDBJ databases">
        <authorList>
            <person name="Nowell W R."/>
        </authorList>
    </citation>
    <scope>NUCLEOTIDE SEQUENCE</scope>
    <source>
        <strain evidence="6">Ploen Becks lab</strain>
    </source>
</reference>
<gene>
    <name evidence="6" type="ORF">OXX778_LOCUS23508</name>
</gene>
<dbReference type="GO" id="GO:0008270">
    <property type="term" value="F:zinc ion binding"/>
    <property type="evidence" value="ECO:0007669"/>
    <property type="project" value="UniProtKB-KW"/>
</dbReference>
<dbReference type="SUPFAM" id="SSF140996">
    <property type="entry name" value="Hermes dimerisation domain"/>
    <property type="match status" value="1"/>
</dbReference>
<proteinExistence type="predicted"/>
<dbReference type="Proteomes" id="UP000663879">
    <property type="component" value="Unassembled WGS sequence"/>
</dbReference>
<protein>
    <recommendedName>
        <fullName evidence="8">BED-type domain-containing protein</fullName>
    </recommendedName>
</protein>
<organism evidence="6 7">
    <name type="scientific">Brachionus calyciflorus</name>
    <dbReference type="NCBI Taxonomy" id="104777"/>
    <lineage>
        <taxon>Eukaryota</taxon>
        <taxon>Metazoa</taxon>
        <taxon>Spiralia</taxon>
        <taxon>Gnathifera</taxon>
        <taxon>Rotifera</taxon>
        <taxon>Eurotatoria</taxon>
        <taxon>Monogononta</taxon>
        <taxon>Pseudotrocha</taxon>
        <taxon>Ploima</taxon>
        <taxon>Brachionidae</taxon>
        <taxon>Brachionus</taxon>
    </lineage>
</organism>
<dbReference type="GO" id="GO:0005634">
    <property type="term" value="C:nucleus"/>
    <property type="evidence" value="ECO:0007669"/>
    <property type="project" value="UniProtKB-SubCell"/>
</dbReference>
<keyword evidence="7" id="KW-1185">Reference proteome</keyword>
<dbReference type="InterPro" id="IPR052035">
    <property type="entry name" value="ZnF_BED_domain_contain"/>
</dbReference>
<dbReference type="AlphaFoldDB" id="A0A814TC72"/>
<dbReference type="PANTHER" id="PTHR46481">
    <property type="entry name" value="ZINC FINGER BED DOMAIN-CONTAINING PROTEIN 4"/>
    <property type="match status" value="1"/>
</dbReference>
<comment type="subcellular location">
    <subcellularLocation>
        <location evidence="1">Nucleus</location>
    </subcellularLocation>
</comment>
<name>A0A814TC72_9BILA</name>
<accession>A0A814TC72</accession>
<evidence type="ECO:0000256" key="2">
    <source>
        <dbReference type="ARBA" id="ARBA00022723"/>
    </source>
</evidence>
<feature type="non-terminal residue" evidence="6">
    <location>
        <position position="1"/>
    </location>
</feature>
<evidence type="ECO:0000256" key="1">
    <source>
        <dbReference type="ARBA" id="ARBA00004123"/>
    </source>
</evidence>
<evidence type="ECO:0008006" key="8">
    <source>
        <dbReference type="Google" id="ProtNLM"/>
    </source>
</evidence>
<dbReference type="EMBL" id="CAJNOC010013202">
    <property type="protein sequence ID" value="CAF1157533.1"/>
    <property type="molecule type" value="Genomic_DNA"/>
</dbReference>
<evidence type="ECO:0000313" key="6">
    <source>
        <dbReference type="EMBL" id="CAF1157533.1"/>
    </source>
</evidence>
<evidence type="ECO:0000256" key="3">
    <source>
        <dbReference type="ARBA" id="ARBA00022771"/>
    </source>
</evidence>
<evidence type="ECO:0000313" key="7">
    <source>
        <dbReference type="Proteomes" id="UP000663879"/>
    </source>
</evidence>
<keyword evidence="2" id="KW-0479">Metal-binding</keyword>
<keyword evidence="3" id="KW-0863">Zinc-finger</keyword>
<keyword evidence="5" id="KW-0539">Nucleus</keyword>
<keyword evidence="4" id="KW-0862">Zinc</keyword>
<sequence>FKIISQLINLMSTQSQKRRRRLTSIFLENNDNNNQLNLENLNSLNETNSQNVIDENGENSTQDSLSTQMNLSDLIKKYFQETSVKDLNNTPTEMIQCLECKNNKVNKFYHKSTSKTNLIYHLETIHSVKNSKKSRIINENVSFDQDKIDRTLLFCIIFCFLPFSIVEKKEFKDFVFALNSNYKIPSRKKLRLLLDDIYEEKKK</sequence>
<feature type="non-terminal residue" evidence="6">
    <location>
        <position position="203"/>
    </location>
</feature>
<evidence type="ECO:0000256" key="5">
    <source>
        <dbReference type="ARBA" id="ARBA00023242"/>
    </source>
</evidence>
<dbReference type="PANTHER" id="PTHR46481:SF10">
    <property type="entry name" value="ZINC FINGER BED DOMAIN-CONTAINING PROTEIN 39"/>
    <property type="match status" value="1"/>
</dbReference>
<evidence type="ECO:0000256" key="4">
    <source>
        <dbReference type="ARBA" id="ARBA00022833"/>
    </source>
</evidence>
<comment type="caution">
    <text evidence="6">The sequence shown here is derived from an EMBL/GenBank/DDBJ whole genome shotgun (WGS) entry which is preliminary data.</text>
</comment>